<dbReference type="EMBL" id="KZ303871">
    <property type="protein sequence ID" value="PHZ07782.1"/>
    <property type="molecule type" value="Genomic_DNA"/>
</dbReference>
<evidence type="ECO:0000313" key="1">
    <source>
        <dbReference type="EMBL" id="PHZ07782.1"/>
    </source>
</evidence>
<sequence length="110" mass="12448">PRSKKFAYVCLHVFSVGLSKCCHCRDVMTTDGYAVSFMFKITVSIQGEPRREPKTPKDFADIVDDAEIWAVDPGISVIFTAVDSTGQKRIQTTSLEEYYNLCGYRLATRR</sequence>
<dbReference type="Proteomes" id="UP000242254">
    <property type="component" value="Unassembled WGS sequence"/>
</dbReference>
<keyword evidence="2" id="KW-1185">Reference proteome</keyword>
<accession>A0A2G4SG87</accession>
<protein>
    <submittedName>
        <fullName evidence="1">Uncharacterized protein</fullName>
    </submittedName>
</protein>
<dbReference type="RefSeq" id="XP_023461490.1">
    <property type="nucleotide sequence ID" value="XM_023612409.1"/>
</dbReference>
<gene>
    <name evidence="1" type="ORF">RHIMIDRAFT_273800</name>
</gene>
<name>A0A2G4SG87_RHIZD</name>
<evidence type="ECO:0000313" key="2">
    <source>
        <dbReference type="Proteomes" id="UP000242254"/>
    </source>
</evidence>
<organism evidence="1 2">
    <name type="scientific">Rhizopus microsporus ATCC 52813</name>
    <dbReference type="NCBI Taxonomy" id="1340429"/>
    <lineage>
        <taxon>Eukaryota</taxon>
        <taxon>Fungi</taxon>
        <taxon>Fungi incertae sedis</taxon>
        <taxon>Mucoromycota</taxon>
        <taxon>Mucoromycotina</taxon>
        <taxon>Mucoromycetes</taxon>
        <taxon>Mucorales</taxon>
        <taxon>Mucorineae</taxon>
        <taxon>Rhizopodaceae</taxon>
        <taxon>Rhizopus</taxon>
    </lineage>
</organism>
<proteinExistence type="predicted"/>
<dbReference type="GeneID" id="35443398"/>
<feature type="non-terminal residue" evidence="1">
    <location>
        <position position="1"/>
    </location>
</feature>
<dbReference type="AlphaFoldDB" id="A0A2G4SG87"/>
<reference evidence="1 2" key="1">
    <citation type="journal article" date="2016" name="Proc. Natl. Acad. Sci. U.S.A.">
        <title>Lipid metabolic changes in an early divergent fungus govern the establishment of a mutualistic symbiosis with endobacteria.</title>
        <authorList>
            <person name="Lastovetsky O.A."/>
            <person name="Gaspar M.L."/>
            <person name="Mondo S.J."/>
            <person name="LaButti K.M."/>
            <person name="Sandor L."/>
            <person name="Grigoriev I.V."/>
            <person name="Henry S.A."/>
            <person name="Pawlowska T.E."/>
        </authorList>
    </citation>
    <scope>NUCLEOTIDE SEQUENCE [LARGE SCALE GENOMIC DNA]</scope>
    <source>
        <strain evidence="1 2">ATCC 52813</strain>
    </source>
</reference>